<reference evidence="1" key="1">
    <citation type="submission" date="2016-10" db="EMBL/GenBank/DDBJ databases">
        <authorList>
            <person name="Varghese N."/>
            <person name="Submissions S."/>
        </authorList>
    </citation>
    <scope>NUCLEOTIDE SEQUENCE [LARGE SCALE GENOMIC DNA]</scope>
    <source>
        <strain evidence="1">DSM 22082</strain>
    </source>
</reference>
<name>A0A1H1RFW3_BRESA</name>
<protein>
    <submittedName>
        <fullName evidence="1">Uncharacterized protein</fullName>
    </submittedName>
</protein>
<evidence type="ECO:0000313" key="1">
    <source>
        <dbReference type="EMBL" id="SDS34582.1"/>
    </source>
</evidence>
<accession>A0A1H1RFW3</accession>
<dbReference type="AlphaFoldDB" id="A0A1H1RFW3"/>
<gene>
    <name evidence="1" type="ORF">SAMN04489751_1801</name>
</gene>
<keyword evidence="2" id="KW-1185">Reference proteome</keyword>
<dbReference type="EMBL" id="LT629739">
    <property type="protein sequence ID" value="SDS34582.1"/>
    <property type="molecule type" value="Genomic_DNA"/>
</dbReference>
<evidence type="ECO:0000313" key="2">
    <source>
        <dbReference type="Proteomes" id="UP000199700"/>
    </source>
</evidence>
<proteinExistence type="predicted"/>
<dbReference type="Proteomes" id="UP000199700">
    <property type="component" value="Chromosome"/>
</dbReference>
<organism evidence="1 2">
    <name type="scientific">Brevibacterium sandarakinum</name>
    <dbReference type="NCBI Taxonomy" id="629680"/>
    <lineage>
        <taxon>Bacteria</taxon>
        <taxon>Bacillati</taxon>
        <taxon>Actinomycetota</taxon>
        <taxon>Actinomycetes</taxon>
        <taxon>Micrococcales</taxon>
        <taxon>Brevibacteriaceae</taxon>
        <taxon>Brevibacterium</taxon>
    </lineage>
</organism>
<sequence length="54" mass="5643">MHTTVGVSEDIVEPVLEAAAPAVRSGQVFLAPASVASETRRNTRARGTHDLAVT</sequence>